<gene>
    <name evidence="1" type="ORF">HaSNPV-AC53_018</name>
</gene>
<dbReference type="EMBL" id="KU738899">
    <property type="protein sequence ID" value="AMN15737.1"/>
    <property type="molecule type" value="Genomic_DNA"/>
</dbReference>
<evidence type="ECO:0000313" key="6">
    <source>
        <dbReference type="EMBL" id="AMN16013.1"/>
    </source>
</evidence>
<evidence type="ECO:0000313" key="4">
    <source>
        <dbReference type="EMBL" id="AMN15737.1"/>
    </source>
</evidence>
<evidence type="ECO:0000313" key="3">
    <source>
        <dbReference type="EMBL" id="AMN15599.1"/>
    </source>
</evidence>
<dbReference type="EMBL" id="KU738903">
    <property type="protein sequence ID" value="AMN16288.1"/>
    <property type="molecule type" value="Genomic_DNA"/>
</dbReference>
<proteinExistence type="predicted"/>
<dbReference type="EMBL" id="KJ909666">
    <property type="protein sequence ID" value="AIG63060.1"/>
    <property type="molecule type" value="Genomic_DNA"/>
</dbReference>
<evidence type="ECO:0000313" key="8">
    <source>
        <dbReference type="EMBL" id="AMN16288.1"/>
    </source>
</evidence>
<evidence type="ECO:0000313" key="1">
    <source>
        <dbReference type="EMBL" id="AIG63060.1"/>
    </source>
</evidence>
<accession>A0A075TNU7</accession>
<evidence type="ECO:0000313" key="5">
    <source>
        <dbReference type="EMBL" id="AMN15875.1"/>
    </source>
</evidence>
<reference evidence="1" key="1">
    <citation type="journal article" date="2015" name="Genome Announc.">
        <title>Complete Genome Sequences of Helicoverpa armigera Single Nucleopolyhedrovirus Strains AC53 and H25EA1 from Australia.</title>
        <authorList>
            <person name="Noune C."/>
            <person name="Hauxwell C."/>
        </authorList>
    </citation>
    <scope>NUCLEOTIDE SEQUENCE</scope>
    <source>
        <strain evidence="1">AC53</strain>
    </source>
</reference>
<sequence length="93" mass="11121">MDKNIMYYLNKKVFDKHSPYVYIVAINADSTFNYAYKCVDLDSIMTGNEERKRRLKYRVVDTVPNRHNGTTFYIFRANTLKKIDKQKCKLKIN</sequence>
<name>A0A075TNU7_9ABAC</name>
<reference evidence="1" key="3">
    <citation type="submission" date="2016-08" db="EMBL/GenBank/DDBJ databases">
        <authorList>
            <person name="Seilhamer J.J."/>
        </authorList>
    </citation>
    <scope>NUCLEOTIDE SEQUENCE</scope>
    <source>
        <strain evidence="1">AC53</strain>
        <strain evidence="7">AC53T4.1</strain>
        <strain evidence="8">AC53T4.2</strain>
    </source>
</reference>
<dbReference type="EMBL" id="KU738902">
    <property type="protein sequence ID" value="AMN16151.1"/>
    <property type="molecule type" value="Genomic_DNA"/>
</dbReference>
<organism evidence="1">
    <name type="scientific">Helicoverpa SNPV AC53</name>
    <dbReference type="NCBI Taxonomy" id="1569367"/>
    <lineage>
        <taxon>Viruses</taxon>
        <taxon>Viruses incertae sedis</taxon>
        <taxon>Naldaviricetes</taxon>
        <taxon>Lefavirales</taxon>
        <taxon>Baculoviridae</taxon>
        <taxon>Alphabaculovirus</taxon>
        <taxon>Alphabaculovirus helarmigerae</taxon>
    </lineage>
</organism>
<dbReference type="EMBL" id="KU738901">
    <property type="protein sequence ID" value="AMN16013.1"/>
    <property type="molecule type" value="Genomic_DNA"/>
</dbReference>
<reference evidence="2" key="2">
    <citation type="journal article" date="2016" name="Genome Announc.">
        <title>Complete Genome Sequences of Seven Helicoverpa armigera SNPV-AC53-Derived Strains.</title>
        <authorList>
            <person name="Noune C."/>
            <person name="Hauxwell C."/>
        </authorList>
    </citation>
    <scope>NUCLEOTIDE SEQUENCE</scope>
    <source>
        <strain evidence="2">AC53C3</strain>
        <strain evidence="3">AC53C5</strain>
        <strain evidence="4">AC53C6</strain>
        <strain evidence="5">AC53C9</strain>
        <strain evidence="6">AC53T2</strain>
        <strain evidence="9">AC53T5</strain>
    </source>
</reference>
<dbReference type="EMBL" id="KU738904">
    <property type="protein sequence ID" value="AMN16427.1"/>
    <property type="molecule type" value="Genomic_DNA"/>
</dbReference>
<evidence type="ECO:0000313" key="9">
    <source>
        <dbReference type="EMBL" id="AMN16427.1"/>
    </source>
</evidence>
<dbReference type="EMBL" id="KU738898">
    <property type="protein sequence ID" value="AMN15599.1"/>
    <property type="molecule type" value="Genomic_DNA"/>
</dbReference>
<dbReference type="EMBL" id="KU738897">
    <property type="protein sequence ID" value="AMN15461.1"/>
    <property type="molecule type" value="Genomic_DNA"/>
</dbReference>
<evidence type="ECO:0000313" key="2">
    <source>
        <dbReference type="EMBL" id="AMN15461.1"/>
    </source>
</evidence>
<dbReference type="EMBL" id="KU738900">
    <property type="protein sequence ID" value="AMN15875.1"/>
    <property type="molecule type" value="Genomic_DNA"/>
</dbReference>
<protein>
    <submittedName>
        <fullName evidence="1">ORF18</fullName>
    </submittedName>
</protein>
<evidence type="ECO:0000313" key="7">
    <source>
        <dbReference type="EMBL" id="AMN16151.1"/>
    </source>
</evidence>